<comment type="caution">
    <text evidence="2">The sequence shown here is derived from an EMBL/GenBank/DDBJ whole genome shotgun (WGS) entry which is preliminary data.</text>
</comment>
<evidence type="ECO:0000313" key="4">
    <source>
        <dbReference type="Proteomes" id="UP000575397"/>
    </source>
</evidence>
<evidence type="ECO:0000313" key="5">
    <source>
        <dbReference type="Proteomes" id="UP000578252"/>
    </source>
</evidence>
<dbReference type="Proteomes" id="UP000575397">
    <property type="component" value="Unassembled WGS sequence"/>
</dbReference>
<evidence type="ECO:0000256" key="1">
    <source>
        <dbReference type="SAM" id="MobiDB-lite"/>
    </source>
</evidence>
<feature type="region of interest" description="Disordered" evidence="1">
    <location>
        <begin position="32"/>
        <end position="63"/>
    </location>
</feature>
<gene>
    <name evidence="3" type="ORF">HHJ77_02180</name>
    <name evidence="2" type="ORF">HHJ78_01865</name>
</gene>
<dbReference type="Proteomes" id="UP000578252">
    <property type="component" value="Unassembled WGS sequence"/>
</dbReference>
<sequence length="63" mass="7246">MRRESGAKLYLNLGGLPRADPQDLRYGRAKMAPHEIRKSEDNRRGEHLKLAPHEPEAKQRKGD</sequence>
<organism evidence="2 5">
    <name type="scientific">Mobiluncus mulieris</name>
    <dbReference type="NCBI Taxonomy" id="2052"/>
    <lineage>
        <taxon>Bacteria</taxon>
        <taxon>Bacillati</taxon>
        <taxon>Actinomycetota</taxon>
        <taxon>Actinomycetes</taxon>
        <taxon>Actinomycetales</taxon>
        <taxon>Actinomycetaceae</taxon>
        <taxon>Mobiluncus</taxon>
    </lineage>
</organism>
<protein>
    <submittedName>
        <fullName evidence="2">Uncharacterized protein</fullName>
    </submittedName>
</protein>
<dbReference type="EMBL" id="JABCUS010000003">
    <property type="protein sequence ID" value="NMX02770.1"/>
    <property type="molecule type" value="Genomic_DNA"/>
</dbReference>
<accession>A0A7Y0Y3I6</accession>
<dbReference type="EMBL" id="JABCUR010000001">
    <property type="protein sequence ID" value="NMW64310.1"/>
    <property type="molecule type" value="Genomic_DNA"/>
</dbReference>
<evidence type="ECO:0000313" key="3">
    <source>
        <dbReference type="EMBL" id="NMX02770.1"/>
    </source>
</evidence>
<name>A0A7Y0Y3I6_9ACTO</name>
<dbReference type="RefSeq" id="WP_004013888.1">
    <property type="nucleotide sequence ID" value="NZ_CAMPNB010000002.1"/>
</dbReference>
<evidence type="ECO:0000313" key="2">
    <source>
        <dbReference type="EMBL" id="NMW64310.1"/>
    </source>
</evidence>
<reference evidence="4 5" key="1">
    <citation type="submission" date="2020-04" db="EMBL/GenBank/DDBJ databases">
        <title>Antimicrobial susceptibility and clonality of vaginal-derived multi-drug resistant Mobiluncus isolates in China.</title>
        <authorList>
            <person name="Zhang X."/>
        </authorList>
    </citation>
    <scope>NUCLEOTIDE SEQUENCE [LARGE SCALE GENOMIC DNA]</scope>
    <source>
        <strain evidence="3 4">12</strain>
        <strain evidence="2 5">13</strain>
    </source>
</reference>
<dbReference type="AlphaFoldDB" id="A0A7Y0Y3I6"/>
<proteinExistence type="predicted"/>